<evidence type="ECO:0000256" key="1">
    <source>
        <dbReference type="SAM" id="MobiDB-lite"/>
    </source>
</evidence>
<protein>
    <submittedName>
        <fullName evidence="2">Uncharacterized protein</fullName>
    </submittedName>
</protein>
<gene>
    <name evidence="2" type="ORF">ED733_006557</name>
</gene>
<proteinExistence type="predicted"/>
<organism evidence="2 3">
    <name type="scientific">Metarhizium rileyi (strain RCEF 4871)</name>
    <name type="common">Nomuraea rileyi</name>
    <dbReference type="NCBI Taxonomy" id="1649241"/>
    <lineage>
        <taxon>Eukaryota</taxon>
        <taxon>Fungi</taxon>
        <taxon>Dikarya</taxon>
        <taxon>Ascomycota</taxon>
        <taxon>Pezizomycotina</taxon>
        <taxon>Sordariomycetes</taxon>
        <taxon>Hypocreomycetidae</taxon>
        <taxon>Hypocreales</taxon>
        <taxon>Clavicipitaceae</taxon>
        <taxon>Metarhizium</taxon>
    </lineage>
</organism>
<feature type="compositionally biased region" description="Polar residues" evidence="1">
    <location>
        <begin position="267"/>
        <end position="278"/>
    </location>
</feature>
<sequence>MSQGDTDPEQHWMKPVPSFHVVGVADNTFSCFQYAVYQLNIDLSDGIMMFLREWTVRVWRLLESQLDKVLVFLKDSNASTESPFPLYADENNRHRYDSFDAMACIRRNTFDYPELQEELFDKALDGPCYTFKRNSSLFGVIDRGRGNEQVTAEYNDKLATRDDKSGLGTLNHIDEAGAEELFIGDAQMSLSETKEPTIRRGIDTTESTAFPAQDAELLEQNLQVAQPPVQVGTDKSKGITKQDLEQKTTTSVCPGNESQARALEAEQGQTTDVTATKQESQEVDMDKCQYENPSRRNTEP</sequence>
<feature type="compositionally biased region" description="Polar residues" evidence="1">
    <location>
        <begin position="247"/>
        <end position="259"/>
    </location>
</feature>
<dbReference type="AlphaFoldDB" id="A0A5C6GGE3"/>
<feature type="compositionally biased region" description="Basic and acidic residues" evidence="1">
    <location>
        <begin position="234"/>
        <end position="246"/>
    </location>
</feature>
<feature type="region of interest" description="Disordered" evidence="1">
    <location>
        <begin position="226"/>
        <end position="300"/>
    </location>
</feature>
<evidence type="ECO:0000313" key="2">
    <source>
        <dbReference type="EMBL" id="TWU76389.1"/>
    </source>
</evidence>
<evidence type="ECO:0000313" key="3">
    <source>
        <dbReference type="Proteomes" id="UP000317257"/>
    </source>
</evidence>
<feature type="compositionally biased region" description="Basic and acidic residues" evidence="1">
    <location>
        <begin position="284"/>
        <end position="300"/>
    </location>
</feature>
<accession>A0A5C6GGE3</accession>
<dbReference type="Proteomes" id="UP000317257">
    <property type="component" value="Unassembled WGS sequence"/>
</dbReference>
<dbReference type="EMBL" id="SBHS01000005">
    <property type="protein sequence ID" value="TWU76389.1"/>
    <property type="molecule type" value="Genomic_DNA"/>
</dbReference>
<reference evidence="3" key="1">
    <citation type="submission" date="2018-12" db="EMBL/GenBank/DDBJ databases">
        <title>The complete genome of Metarhizium rileyi, a key fungal pathogen of Lepidoptera.</title>
        <authorList>
            <person name="Binneck E."/>
            <person name="Lastra C.C.L."/>
            <person name="Sosa-Gomez D.R."/>
        </authorList>
    </citation>
    <scope>NUCLEOTIDE SEQUENCE [LARGE SCALE GENOMIC DNA]</scope>
    <source>
        <strain evidence="3">Cep018-CH2</strain>
    </source>
</reference>
<name>A0A5C6GGE3_METRR</name>
<comment type="caution">
    <text evidence="2">The sequence shown here is derived from an EMBL/GenBank/DDBJ whole genome shotgun (WGS) entry which is preliminary data.</text>
</comment>